<dbReference type="InterPro" id="IPR033469">
    <property type="entry name" value="CYTH-like_dom_sf"/>
</dbReference>
<sequence>MTIETELKFIASSQAASQLAERLNRWPQQHSAPQTLANIYFETPDNQLRRWDMGLRIRGINQQYEMTLKTSGQTIGGLHQRPEFNVSLQNDELDIRLLPENVWPEGADIQELQQRLQPLFRTDFVREKWLVSYQDSEIEVAFDQGAVIAGELQSPLFEVELELKQGSRQALMAFAFDLIADGGLRPGSLSKAARGYHLAQGNPPKSIRPFPRLQTERKLNCEQGLLTMLSVLLSEWQYHEELWLEGNGDAGARVAEILLALREVFTLFGSMLPRKASGSLRESLLTLEQEMTHIPAKELCFSARWSETQLALTHWLTEQPWKSVLEDKHRKKLQGSFKRFCDVMLGRVFAELKATTAEFNQPTEYQDKAQRIHKQLLAVCLLCGAYPLAAVDSWLEPWWLVLQQIHQGRYQDLPWTIRSLHRQAPFWINGSEVRHTGE</sequence>
<keyword evidence="4" id="KW-1185">Reference proteome</keyword>
<dbReference type="STRING" id="642227.HA49_05585"/>
<comment type="caution">
    <text evidence="3">The sequence shown here is derived from an EMBL/GenBank/DDBJ whole genome shotgun (WGS) entry which is preliminary data.</text>
</comment>
<dbReference type="SUPFAM" id="SSF55154">
    <property type="entry name" value="CYTH-like phosphatases"/>
    <property type="match status" value="1"/>
</dbReference>
<dbReference type="PANTHER" id="PTHR39569">
    <property type="entry name" value="INORGANIC TRIPHOSPHATASE"/>
    <property type="match status" value="1"/>
</dbReference>
<dbReference type="OrthoDB" id="3034217at2"/>
<dbReference type="Gene3D" id="2.40.320.10">
    <property type="entry name" value="Hypothetical Protein Pfu-838710-001"/>
    <property type="match status" value="1"/>
</dbReference>
<evidence type="ECO:0000313" key="3">
    <source>
        <dbReference type="EMBL" id="KGD74786.1"/>
    </source>
</evidence>
<dbReference type="InterPro" id="IPR007899">
    <property type="entry name" value="CHAD_dom"/>
</dbReference>
<dbReference type="CDD" id="cd07756">
    <property type="entry name" value="CYTH-like_Pase_CHAD"/>
    <property type="match status" value="1"/>
</dbReference>
<dbReference type="eggNOG" id="COG3025">
    <property type="taxonomic scope" value="Bacteria"/>
</dbReference>
<accession>A0A095TD05</accession>
<dbReference type="EMBL" id="JPKR02000004">
    <property type="protein sequence ID" value="KGD74786.1"/>
    <property type="molecule type" value="Genomic_DNA"/>
</dbReference>
<dbReference type="Pfam" id="PF01928">
    <property type="entry name" value="CYTH"/>
    <property type="match status" value="1"/>
</dbReference>
<feature type="domain" description="CYTH" evidence="1">
    <location>
        <begin position="2"/>
        <end position="202"/>
    </location>
</feature>
<dbReference type="InterPro" id="IPR023577">
    <property type="entry name" value="CYTH_domain"/>
</dbReference>
<dbReference type="Proteomes" id="UP000029577">
    <property type="component" value="Unassembled WGS sequence"/>
</dbReference>
<reference evidence="3" key="1">
    <citation type="submission" date="2014-12" db="EMBL/GenBank/DDBJ databases">
        <title>The draft genome of the Tatumella morbirosei type strain, LMG23360T isolated from pineapple rot.</title>
        <authorList>
            <person name="Smits T.H."/>
            <person name="Palmer M."/>
            <person name="Venter S.N."/>
            <person name="Duffy B."/>
            <person name="Steenkamp E.T."/>
            <person name="Chan W.Y."/>
            <person name="Coutinho T.A."/>
            <person name="Coetzee M.P."/>
            <person name="De Maayer P."/>
        </authorList>
    </citation>
    <scope>NUCLEOTIDE SEQUENCE [LARGE SCALE GENOMIC DNA]</scope>
    <source>
        <strain evidence="3">LMG 23360</strain>
    </source>
</reference>
<feature type="domain" description="CHAD" evidence="2">
    <location>
        <begin position="218"/>
        <end position="433"/>
    </location>
</feature>
<gene>
    <name evidence="3" type="ORF">HA49_05585</name>
</gene>
<dbReference type="PANTHER" id="PTHR39569:SF1">
    <property type="entry name" value="INORGANIC TRIPHOSPHATASE"/>
    <property type="match status" value="1"/>
</dbReference>
<organism evidence="3 4">
    <name type="scientific">Tatumella morbirosei</name>
    <dbReference type="NCBI Taxonomy" id="642227"/>
    <lineage>
        <taxon>Bacteria</taxon>
        <taxon>Pseudomonadati</taxon>
        <taxon>Pseudomonadota</taxon>
        <taxon>Gammaproteobacteria</taxon>
        <taxon>Enterobacterales</taxon>
        <taxon>Erwiniaceae</taxon>
        <taxon>Tatumella</taxon>
    </lineage>
</organism>
<dbReference type="GO" id="GO:0050355">
    <property type="term" value="F:inorganic triphosphate phosphatase activity"/>
    <property type="evidence" value="ECO:0007669"/>
    <property type="project" value="InterPro"/>
</dbReference>
<dbReference type="PROSITE" id="PS51708">
    <property type="entry name" value="CHAD"/>
    <property type="match status" value="1"/>
</dbReference>
<dbReference type="PROSITE" id="PS51707">
    <property type="entry name" value="CYTH"/>
    <property type="match status" value="1"/>
</dbReference>
<dbReference type="RefSeq" id="WP_038017666.1">
    <property type="nucleotide sequence ID" value="NZ_JPKR02000004.1"/>
</dbReference>
<dbReference type="AlphaFoldDB" id="A0A095TD05"/>
<dbReference type="InterPro" id="IPR039013">
    <property type="entry name" value="YgiF"/>
</dbReference>
<proteinExistence type="predicted"/>
<name>A0A095TD05_9GAMM</name>
<evidence type="ECO:0000313" key="4">
    <source>
        <dbReference type="Proteomes" id="UP000029577"/>
    </source>
</evidence>
<dbReference type="Pfam" id="PF05235">
    <property type="entry name" value="CHAD"/>
    <property type="match status" value="1"/>
</dbReference>
<dbReference type="GO" id="GO:0046872">
    <property type="term" value="F:metal ion binding"/>
    <property type="evidence" value="ECO:0007669"/>
    <property type="project" value="TreeGrafter"/>
</dbReference>
<evidence type="ECO:0000259" key="2">
    <source>
        <dbReference type="PROSITE" id="PS51708"/>
    </source>
</evidence>
<evidence type="ECO:0000259" key="1">
    <source>
        <dbReference type="PROSITE" id="PS51707"/>
    </source>
</evidence>
<protein>
    <submittedName>
        <fullName evidence="3">Adenylate cyclase</fullName>
    </submittedName>
</protein>
<dbReference type="SMART" id="SM01118">
    <property type="entry name" value="CYTH"/>
    <property type="match status" value="1"/>
</dbReference>